<proteinExistence type="predicted"/>
<feature type="transmembrane region" description="Helical" evidence="6">
    <location>
        <begin position="111"/>
        <end position="129"/>
    </location>
</feature>
<evidence type="ECO:0000256" key="5">
    <source>
        <dbReference type="ARBA" id="ARBA00023136"/>
    </source>
</evidence>
<accession>A0ABV2CSS4</accession>
<dbReference type="InterPro" id="IPR020846">
    <property type="entry name" value="MFS_dom"/>
</dbReference>
<feature type="transmembrane region" description="Helical" evidence="6">
    <location>
        <begin position="366"/>
        <end position="386"/>
    </location>
</feature>
<feature type="transmembrane region" description="Helical" evidence="6">
    <location>
        <begin position="305"/>
        <end position="324"/>
    </location>
</feature>
<feature type="transmembrane region" description="Helical" evidence="6">
    <location>
        <begin position="166"/>
        <end position="188"/>
    </location>
</feature>
<feature type="transmembrane region" description="Helical" evidence="6">
    <location>
        <begin position="407"/>
        <end position="426"/>
    </location>
</feature>
<evidence type="ECO:0000259" key="7">
    <source>
        <dbReference type="PROSITE" id="PS50850"/>
    </source>
</evidence>
<feature type="transmembrane region" description="Helical" evidence="6">
    <location>
        <begin position="141"/>
        <end position="160"/>
    </location>
</feature>
<evidence type="ECO:0000256" key="3">
    <source>
        <dbReference type="ARBA" id="ARBA00022692"/>
    </source>
</evidence>
<gene>
    <name evidence="8" type="ORF">ABVT11_14045</name>
</gene>
<feature type="transmembrane region" description="Helical" evidence="6">
    <location>
        <begin position="232"/>
        <end position="251"/>
    </location>
</feature>
<dbReference type="InterPro" id="IPR036259">
    <property type="entry name" value="MFS_trans_sf"/>
</dbReference>
<feature type="transmembrane region" description="Helical" evidence="6">
    <location>
        <begin position="12"/>
        <end position="36"/>
    </location>
</feature>
<dbReference type="InterPro" id="IPR011701">
    <property type="entry name" value="MFS"/>
</dbReference>
<dbReference type="SUPFAM" id="SSF103473">
    <property type="entry name" value="MFS general substrate transporter"/>
    <property type="match status" value="1"/>
</dbReference>
<dbReference type="Gene3D" id="1.20.1250.20">
    <property type="entry name" value="MFS general substrate transporter like domains"/>
    <property type="match status" value="1"/>
</dbReference>
<sequence length="517" mass="55153">MEQPVRSFRASLAAMIGICLVIILIALDSTVVGTAMPRIVAELRGYDLYPWIASAYLMGSAITIPIAGRLGDLYGRKPFVLAAIILFTATSAACGFAGSMVQLMIARGLQGIGGGMLVGVAFACVPDLFPDRAQRVRWQVLLSASFGVASAIGPSLGGWLTEHYGWRSVFTINLPVALLALPVVWHFLPHIVHHEEGDRSIDWMGAAMLAVSLIALLLGSEAIQAHGFMHPQGPLLMLGAVAAGALFVWYQHRSASPIIPPEMFANRDALKLMALGLLTGLSMFVLVFYSPLLLQGGFGASPKQAGFLMTPLLVCITLGSIINGRILPRVARAERVIAWGQAGTLASCLLLALLDRGSPDWQVLTQFALCGLSLGFQLPNLTLQMMAVAGKKNLGVGTALIQTTRMIGSMLGVGIAGVLVNARYALEVDSALKGLPVQNATLDALMRSPQLLIRDADQVSLLKLATQLGFDPMPLLDQARHALVDGIHWSFVLSAVIAALSVAISLRLPRYEISKKR</sequence>
<keyword evidence="3 6" id="KW-0812">Transmembrane</keyword>
<dbReference type="PANTHER" id="PTHR23501:SF191">
    <property type="entry name" value="VACUOLAR BASIC AMINO ACID TRANSPORTER 4"/>
    <property type="match status" value="1"/>
</dbReference>
<evidence type="ECO:0000256" key="1">
    <source>
        <dbReference type="ARBA" id="ARBA00004127"/>
    </source>
</evidence>
<organism evidence="8 9">
    <name type="scientific">Uliginosibacterium paludis</name>
    <dbReference type="NCBI Taxonomy" id="1615952"/>
    <lineage>
        <taxon>Bacteria</taxon>
        <taxon>Pseudomonadati</taxon>
        <taxon>Pseudomonadota</taxon>
        <taxon>Betaproteobacteria</taxon>
        <taxon>Rhodocyclales</taxon>
        <taxon>Zoogloeaceae</taxon>
        <taxon>Uliginosibacterium</taxon>
    </lineage>
</organism>
<evidence type="ECO:0000256" key="6">
    <source>
        <dbReference type="SAM" id="Phobius"/>
    </source>
</evidence>
<keyword evidence="9" id="KW-1185">Reference proteome</keyword>
<feature type="transmembrane region" description="Helical" evidence="6">
    <location>
        <begin position="336"/>
        <end position="354"/>
    </location>
</feature>
<comment type="subcellular location">
    <subcellularLocation>
        <location evidence="1">Endomembrane system</location>
        <topology evidence="1">Multi-pass membrane protein</topology>
    </subcellularLocation>
</comment>
<feature type="domain" description="Major facilitator superfamily (MFS) profile" evidence="7">
    <location>
        <begin position="14"/>
        <end position="513"/>
    </location>
</feature>
<dbReference type="PROSITE" id="PS50850">
    <property type="entry name" value="MFS"/>
    <property type="match status" value="1"/>
</dbReference>
<dbReference type="EMBL" id="JBEWLZ010000008">
    <property type="protein sequence ID" value="MET1490955.1"/>
    <property type="molecule type" value="Genomic_DNA"/>
</dbReference>
<feature type="transmembrane region" description="Helical" evidence="6">
    <location>
        <begin position="48"/>
        <end position="67"/>
    </location>
</feature>
<keyword evidence="2" id="KW-0813">Transport</keyword>
<dbReference type="PANTHER" id="PTHR23501">
    <property type="entry name" value="MAJOR FACILITATOR SUPERFAMILY"/>
    <property type="match status" value="1"/>
</dbReference>
<dbReference type="RefSeq" id="WP_345924726.1">
    <property type="nucleotide sequence ID" value="NZ_JBDIVF010000002.1"/>
</dbReference>
<evidence type="ECO:0000256" key="4">
    <source>
        <dbReference type="ARBA" id="ARBA00022989"/>
    </source>
</evidence>
<feature type="transmembrane region" description="Helical" evidence="6">
    <location>
        <begin position="487"/>
        <end position="508"/>
    </location>
</feature>
<dbReference type="Pfam" id="PF07690">
    <property type="entry name" value="MFS_1"/>
    <property type="match status" value="1"/>
</dbReference>
<feature type="transmembrane region" description="Helical" evidence="6">
    <location>
        <begin position="200"/>
        <end position="220"/>
    </location>
</feature>
<feature type="transmembrane region" description="Helical" evidence="6">
    <location>
        <begin position="272"/>
        <end position="293"/>
    </location>
</feature>
<evidence type="ECO:0000313" key="8">
    <source>
        <dbReference type="EMBL" id="MET1490955.1"/>
    </source>
</evidence>
<keyword evidence="4 6" id="KW-1133">Transmembrane helix</keyword>
<reference evidence="8 9" key="1">
    <citation type="submission" date="2024-07" db="EMBL/GenBank/DDBJ databases">
        <title>Uliginosibacterium paludis KCTC:42655.</title>
        <authorList>
            <person name="Kim M.K."/>
        </authorList>
    </citation>
    <scope>NUCLEOTIDE SEQUENCE [LARGE SCALE GENOMIC DNA]</scope>
    <source>
        <strain evidence="8 9">KCTC 42655</strain>
    </source>
</reference>
<dbReference type="Proteomes" id="UP001548590">
    <property type="component" value="Unassembled WGS sequence"/>
</dbReference>
<feature type="transmembrane region" description="Helical" evidence="6">
    <location>
        <begin position="79"/>
        <end position="105"/>
    </location>
</feature>
<name>A0ABV2CSS4_9RHOO</name>
<comment type="caution">
    <text evidence="8">The sequence shown here is derived from an EMBL/GenBank/DDBJ whole genome shotgun (WGS) entry which is preliminary data.</text>
</comment>
<keyword evidence="5 6" id="KW-0472">Membrane</keyword>
<dbReference type="Gene3D" id="1.20.1720.10">
    <property type="entry name" value="Multidrug resistance protein D"/>
    <property type="match status" value="1"/>
</dbReference>
<protein>
    <submittedName>
        <fullName evidence="8">MFS transporter</fullName>
    </submittedName>
</protein>
<evidence type="ECO:0000313" key="9">
    <source>
        <dbReference type="Proteomes" id="UP001548590"/>
    </source>
</evidence>
<evidence type="ECO:0000256" key="2">
    <source>
        <dbReference type="ARBA" id="ARBA00022448"/>
    </source>
</evidence>